<accession>A0ABQ3HVA0</accession>
<comment type="caution">
    <text evidence="1">The sequence shown here is derived from an EMBL/GenBank/DDBJ whole genome shotgun (WGS) entry which is preliminary data.</text>
</comment>
<reference evidence="2" key="1">
    <citation type="journal article" date="2019" name="Int. J. Syst. Evol. Microbiol.">
        <title>The Global Catalogue of Microorganisms (GCM) 10K type strain sequencing project: providing services to taxonomists for standard genome sequencing and annotation.</title>
        <authorList>
            <consortium name="The Broad Institute Genomics Platform"/>
            <consortium name="The Broad Institute Genome Sequencing Center for Infectious Disease"/>
            <person name="Wu L."/>
            <person name="Ma J."/>
        </authorList>
    </citation>
    <scope>NUCLEOTIDE SEQUENCE [LARGE SCALE GENOMIC DNA]</scope>
    <source>
        <strain evidence="2">CGMCC 1.12966</strain>
    </source>
</reference>
<gene>
    <name evidence="1" type="ORF">GCM10017764_21480</name>
</gene>
<keyword evidence="2" id="KW-1185">Reference proteome</keyword>
<evidence type="ECO:0000313" key="2">
    <source>
        <dbReference type="Proteomes" id="UP000620550"/>
    </source>
</evidence>
<proteinExistence type="predicted"/>
<evidence type="ECO:0000313" key="1">
    <source>
        <dbReference type="EMBL" id="GHE37852.1"/>
    </source>
</evidence>
<dbReference type="EMBL" id="BNAF01000007">
    <property type="protein sequence ID" value="GHE37852.1"/>
    <property type="molecule type" value="Genomic_DNA"/>
</dbReference>
<sequence length="74" mass="8277">MYYFFRIDNAQRRHVFGKLGMGKLAIVMIAKPSYISKQHRPNDDGESSGVLVIHRRFTGKPPAAALPNNIGHLA</sequence>
<dbReference type="Proteomes" id="UP000620550">
    <property type="component" value="Unassembled WGS sequence"/>
</dbReference>
<organism evidence="1 2">
    <name type="scientific">Sphingobacterium griseoflavum</name>
    <dbReference type="NCBI Taxonomy" id="1474952"/>
    <lineage>
        <taxon>Bacteria</taxon>
        <taxon>Pseudomonadati</taxon>
        <taxon>Bacteroidota</taxon>
        <taxon>Sphingobacteriia</taxon>
        <taxon>Sphingobacteriales</taxon>
        <taxon>Sphingobacteriaceae</taxon>
        <taxon>Sphingobacterium</taxon>
    </lineage>
</organism>
<protein>
    <submittedName>
        <fullName evidence="1">Uncharacterized protein</fullName>
    </submittedName>
</protein>
<name>A0ABQ3HVA0_9SPHI</name>